<accession>A0AA49JUY3</accession>
<dbReference type="EMBL" id="CP130612">
    <property type="protein sequence ID" value="WKW12379.1"/>
    <property type="molecule type" value="Genomic_DNA"/>
</dbReference>
<dbReference type="EMBL" id="CP130613">
    <property type="protein sequence ID" value="WKW15286.1"/>
    <property type="molecule type" value="Genomic_DNA"/>
</dbReference>
<sequence length="95" mass="10451">MTGETRNAPAEGATSVMPWTSAWRYAVSRVAAPRSWRYWAGSLVGITLIELVATDWSLPRAILSAVVFVLVMEVLEFVRRFLSGAPVGEAGKEPW</sequence>
<keyword evidence="3" id="KW-1185">Reference proteome</keyword>
<accession>A0AA49K091</accession>
<organism evidence="1">
    <name type="scientific">Pseudogemmatithrix spongiicola</name>
    <dbReference type="NCBI Taxonomy" id="3062599"/>
    <lineage>
        <taxon>Bacteria</taxon>
        <taxon>Pseudomonadati</taxon>
        <taxon>Gemmatimonadota</taxon>
        <taxon>Gemmatimonadia</taxon>
        <taxon>Gemmatimonadales</taxon>
        <taxon>Gemmatimonadaceae</taxon>
        <taxon>Pseudogemmatithrix</taxon>
    </lineage>
</organism>
<dbReference type="KEGG" id="pspc:Strain318_001663"/>
<protein>
    <submittedName>
        <fullName evidence="1">Uncharacterized protein</fullName>
    </submittedName>
</protein>
<name>A0AA49JUY3_9BACT</name>
<dbReference type="RefSeq" id="WP_367885255.1">
    <property type="nucleotide sequence ID" value="NZ_CP130612.1"/>
</dbReference>
<dbReference type="Proteomes" id="UP001229955">
    <property type="component" value="Chromosome"/>
</dbReference>
<reference evidence="1" key="1">
    <citation type="submission" date="2023-07" db="EMBL/GenBank/DDBJ databases">
        <authorList>
            <person name="Haufschild T."/>
            <person name="Kallscheuer N."/>
            <person name="Hammer J."/>
            <person name="Kohn T."/>
            <person name="Kabuu M."/>
            <person name="Jogler M."/>
            <person name="Wohfarth N."/>
            <person name="Heuer A."/>
            <person name="Rohde M."/>
            <person name="van Teeseling M.C.F."/>
            <person name="Jogler C."/>
        </authorList>
    </citation>
    <scope>NUCLEOTIDE SEQUENCE</scope>
    <source>
        <strain evidence="1">Strain 138</strain>
        <strain evidence="2">Strain 318</strain>
    </source>
</reference>
<evidence type="ECO:0000313" key="2">
    <source>
        <dbReference type="EMBL" id="WKW15286.1"/>
    </source>
</evidence>
<gene>
    <name evidence="1" type="ORF">Strain138_001664</name>
    <name evidence="2" type="ORF">Strain318_001663</name>
</gene>
<evidence type="ECO:0000313" key="3">
    <source>
        <dbReference type="Proteomes" id="UP001229955"/>
    </source>
</evidence>
<dbReference type="AlphaFoldDB" id="A0AA49JUY3"/>
<evidence type="ECO:0000313" key="1">
    <source>
        <dbReference type="EMBL" id="WKW12379.1"/>
    </source>
</evidence>
<proteinExistence type="predicted"/>